<protein>
    <submittedName>
        <fullName evidence="2">Uncharacterized protein</fullName>
    </submittedName>
</protein>
<accession>A0A9K3D5C2</accession>
<name>A0A9K3D5C2_9EUKA</name>
<reference evidence="2 3" key="1">
    <citation type="journal article" date="2018" name="PLoS ONE">
        <title>The draft genome of Kipferlia bialata reveals reductive genome evolution in fornicate parasites.</title>
        <authorList>
            <person name="Tanifuji G."/>
            <person name="Takabayashi S."/>
            <person name="Kume K."/>
            <person name="Takagi M."/>
            <person name="Nakayama T."/>
            <person name="Kamikawa R."/>
            <person name="Inagaki Y."/>
            <person name="Hashimoto T."/>
        </authorList>
    </citation>
    <scope>NUCLEOTIDE SEQUENCE [LARGE SCALE GENOMIC DNA]</scope>
    <source>
        <strain evidence="2">NY0173</strain>
    </source>
</reference>
<evidence type="ECO:0000256" key="1">
    <source>
        <dbReference type="SAM" id="MobiDB-lite"/>
    </source>
</evidence>
<feature type="compositionally biased region" description="Basic residues" evidence="1">
    <location>
        <begin position="75"/>
        <end position="92"/>
    </location>
</feature>
<organism evidence="2 3">
    <name type="scientific">Kipferlia bialata</name>
    <dbReference type="NCBI Taxonomy" id="797122"/>
    <lineage>
        <taxon>Eukaryota</taxon>
        <taxon>Metamonada</taxon>
        <taxon>Carpediemonas-like organisms</taxon>
        <taxon>Kipferlia</taxon>
    </lineage>
</organism>
<evidence type="ECO:0000313" key="2">
    <source>
        <dbReference type="EMBL" id="GIQ88000.1"/>
    </source>
</evidence>
<feature type="region of interest" description="Disordered" evidence="1">
    <location>
        <begin position="75"/>
        <end position="110"/>
    </location>
</feature>
<proteinExistence type="predicted"/>
<evidence type="ECO:0000313" key="3">
    <source>
        <dbReference type="Proteomes" id="UP000265618"/>
    </source>
</evidence>
<dbReference type="EMBL" id="BDIP01003678">
    <property type="protein sequence ID" value="GIQ88000.1"/>
    <property type="molecule type" value="Genomic_DNA"/>
</dbReference>
<keyword evidence="3" id="KW-1185">Reference proteome</keyword>
<dbReference type="AlphaFoldDB" id="A0A9K3D5C2"/>
<dbReference type="Proteomes" id="UP000265618">
    <property type="component" value="Unassembled WGS sequence"/>
</dbReference>
<gene>
    <name evidence="2" type="ORF">KIPB_010156</name>
</gene>
<sequence>MIRHYGNSEASYRLMCMKERAIVHDERLRRLLPKFIREESMHVLSVGAFFSDTYVEDFYCTKAESRTLHRRIPVPVKRRRGKTRRKKERTKRAGATGMRLRYSSRRGKWH</sequence>
<comment type="caution">
    <text evidence="2">The sequence shown here is derived from an EMBL/GenBank/DDBJ whole genome shotgun (WGS) entry which is preliminary data.</text>
</comment>